<feature type="chain" id="PRO_5042916333" evidence="2">
    <location>
        <begin position="23"/>
        <end position="217"/>
    </location>
</feature>
<dbReference type="PROSITE" id="PS51257">
    <property type="entry name" value="PROKAR_LIPOPROTEIN"/>
    <property type="match status" value="1"/>
</dbReference>
<keyword evidence="4" id="KW-1185">Reference proteome</keyword>
<feature type="region of interest" description="Disordered" evidence="1">
    <location>
        <begin position="25"/>
        <end position="56"/>
    </location>
</feature>
<keyword evidence="2" id="KW-0732">Signal</keyword>
<feature type="signal peptide" evidence="2">
    <location>
        <begin position="1"/>
        <end position="22"/>
    </location>
</feature>
<proteinExistence type="predicted"/>
<reference evidence="3 4" key="1">
    <citation type="submission" date="2014-05" db="EMBL/GenBank/DDBJ databases">
        <authorList>
            <person name="Bishop-Lilly K.A."/>
            <person name="Broomall S.M."/>
            <person name="Chain P.S."/>
            <person name="Chertkov O."/>
            <person name="Coyne S.R."/>
            <person name="Daligault H.E."/>
            <person name="Davenport K.W."/>
            <person name="Erkkila T."/>
            <person name="Frey K.G."/>
            <person name="Gibbons H.S."/>
            <person name="Gu W."/>
            <person name="Jaissle J."/>
            <person name="Johnson S.L."/>
            <person name="Koroleva G.I."/>
            <person name="Ladner J.T."/>
            <person name="Lo C.-C."/>
            <person name="Minogue T.D."/>
            <person name="Munk C."/>
            <person name="Palacios G.F."/>
            <person name="Redden C.L."/>
            <person name="Rosenzweig C.N."/>
            <person name="Scholz M.B."/>
            <person name="Teshima H."/>
            <person name="Xu Y."/>
        </authorList>
    </citation>
    <scope>NUCLEOTIDE SEQUENCE [LARGE SCALE GENOMIC DNA]</scope>
    <source>
        <strain evidence="3 4">DDS 22E-1</strain>
    </source>
</reference>
<dbReference type="AlphaFoldDB" id="A0AAN0RML1"/>
<evidence type="ECO:0000256" key="2">
    <source>
        <dbReference type="SAM" id="SignalP"/>
    </source>
</evidence>
<organism evidence="3 4">
    <name type="scientific">Burkholderia cenocepacia</name>
    <dbReference type="NCBI Taxonomy" id="95486"/>
    <lineage>
        <taxon>Bacteria</taxon>
        <taxon>Pseudomonadati</taxon>
        <taxon>Pseudomonadota</taxon>
        <taxon>Betaproteobacteria</taxon>
        <taxon>Burkholderiales</taxon>
        <taxon>Burkholderiaceae</taxon>
        <taxon>Burkholderia</taxon>
        <taxon>Burkholderia cepacia complex</taxon>
    </lineage>
</organism>
<accession>A0AAN0RML1</accession>
<sequence>MMKFSLPCLLVLMSCMSTASLAQSTGRSASDQNALRSGFGPSTPMRQQTRRGSNRTEFTTLIPLDPLLGAPSIGAPESIDGSKISSLDPLLGAPSDYLDSNASAAGSASGMAPSFRESLIQQGNSVRTAGDYAPTPTERMMLLQGVVDREKAGQAGNGFPTLTAAEERKKSQYRDHTTQSIVGTNASSVGISSITSGAVYSDDHTAATAKQIYRSPW</sequence>
<dbReference type="KEGG" id="bcen:DM39_6251"/>
<evidence type="ECO:0000313" key="3">
    <source>
        <dbReference type="EMBL" id="AIO30487.1"/>
    </source>
</evidence>
<evidence type="ECO:0000313" key="4">
    <source>
        <dbReference type="Proteomes" id="UP000029413"/>
    </source>
</evidence>
<protein>
    <submittedName>
        <fullName evidence="3">Uncharacterized protein</fullName>
    </submittedName>
</protein>
<name>A0AAN0RML1_9BURK</name>
<evidence type="ECO:0000256" key="1">
    <source>
        <dbReference type="SAM" id="MobiDB-lite"/>
    </source>
</evidence>
<dbReference type="EMBL" id="CP007782">
    <property type="protein sequence ID" value="AIO30487.1"/>
    <property type="molecule type" value="Genomic_DNA"/>
</dbReference>
<feature type="compositionally biased region" description="Polar residues" evidence="1">
    <location>
        <begin position="25"/>
        <end position="35"/>
    </location>
</feature>
<dbReference type="Proteomes" id="UP000029413">
    <property type="component" value="Chromosome 3"/>
</dbReference>
<gene>
    <name evidence="3" type="ORF">DM39_6251</name>
</gene>